<dbReference type="PANTHER" id="PTHR47962">
    <property type="entry name" value="ATP-DEPENDENT HELICASE LHR-RELATED-RELATED"/>
    <property type="match status" value="1"/>
</dbReference>
<name>A0A382Q773_9ZZZZ</name>
<dbReference type="GO" id="GO:0005524">
    <property type="term" value="F:ATP binding"/>
    <property type="evidence" value="ECO:0007669"/>
    <property type="project" value="InterPro"/>
</dbReference>
<dbReference type="SMART" id="SM00382">
    <property type="entry name" value="AAA"/>
    <property type="match status" value="1"/>
</dbReference>
<dbReference type="AlphaFoldDB" id="A0A382Q773"/>
<dbReference type="PANTHER" id="PTHR47962:SF6">
    <property type="entry name" value="LARGE HELICASE-RELATED PROTEIN"/>
    <property type="match status" value="1"/>
</dbReference>
<dbReference type="SUPFAM" id="SSF52540">
    <property type="entry name" value="P-loop containing nucleoside triphosphate hydrolases"/>
    <property type="match status" value="1"/>
</dbReference>
<organism evidence="2">
    <name type="scientific">marine metagenome</name>
    <dbReference type="NCBI Taxonomy" id="408172"/>
    <lineage>
        <taxon>unclassified sequences</taxon>
        <taxon>metagenomes</taxon>
        <taxon>ecological metagenomes</taxon>
    </lineage>
</organism>
<dbReference type="GO" id="GO:0016887">
    <property type="term" value="F:ATP hydrolysis activity"/>
    <property type="evidence" value="ECO:0007669"/>
    <property type="project" value="TreeGrafter"/>
</dbReference>
<dbReference type="InterPro" id="IPR052511">
    <property type="entry name" value="ATP-dep_Helicase"/>
</dbReference>
<dbReference type="SMART" id="SM00487">
    <property type="entry name" value="DEXDc"/>
    <property type="match status" value="1"/>
</dbReference>
<dbReference type="Gene3D" id="3.40.50.300">
    <property type="entry name" value="P-loop containing nucleotide triphosphate hydrolases"/>
    <property type="match status" value="1"/>
</dbReference>
<evidence type="ECO:0000259" key="1">
    <source>
        <dbReference type="PROSITE" id="PS51192"/>
    </source>
</evidence>
<accession>A0A382Q773</accession>
<evidence type="ECO:0000313" key="2">
    <source>
        <dbReference type="EMBL" id="SVC80798.1"/>
    </source>
</evidence>
<feature type="domain" description="Helicase ATP-binding" evidence="1">
    <location>
        <begin position="43"/>
        <end position="235"/>
    </location>
</feature>
<dbReference type="InterPro" id="IPR014001">
    <property type="entry name" value="Helicase_ATP-bd"/>
</dbReference>
<proteinExistence type="predicted"/>
<dbReference type="PROSITE" id="PS51192">
    <property type="entry name" value="HELICASE_ATP_BIND_1"/>
    <property type="match status" value="1"/>
</dbReference>
<dbReference type="InterPro" id="IPR003593">
    <property type="entry name" value="AAA+_ATPase"/>
</dbReference>
<protein>
    <recommendedName>
        <fullName evidence="1">Helicase ATP-binding domain-containing protein</fullName>
    </recommendedName>
</protein>
<sequence>MPEINYVSDISDTEDILSRLSPPVRNWFKDTFDDFTDPQKVAIPKILGGEHLLLCSPTGSGKTLTAFLSIIDELVRKSMDGTLEDTIYCVYISPIKALANDIQKNLIAPLTEIKERFLPGRAQDIKVGLRTGDTPRNEREKMLRKPPHILITTPESLGLALASKRFRPILSDLKWLIVDEMHSLVPTKRGTHLSLSLALMDRVVDSEVQRIGISATMEPLDDVAEFLVASDPRETDIAPQRISI</sequence>
<dbReference type="EMBL" id="UINC01112104">
    <property type="protein sequence ID" value="SVC80798.1"/>
    <property type="molecule type" value="Genomic_DNA"/>
</dbReference>
<dbReference type="InterPro" id="IPR027417">
    <property type="entry name" value="P-loop_NTPase"/>
</dbReference>
<reference evidence="2" key="1">
    <citation type="submission" date="2018-05" db="EMBL/GenBank/DDBJ databases">
        <authorList>
            <person name="Lanie J.A."/>
            <person name="Ng W.-L."/>
            <person name="Kazmierczak K.M."/>
            <person name="Andrzejewski T.M."/>
            <person name="Davidsen T.M."/>
            <person name="Wayne K.J."/>
            <person name="Tettelin H."/>
            <person name="Glass J.I."/>
            <person name="Rusch D."/>
            <person name="Podicherti R."/>
            <person name="Tsui H.-C.T."/>
            <person name="Winkler M.E."/>
        </authorList>
    </citation>
    <scope>NUCLEOTIDE SEQUENCE</scope>
</reference>
<feature type="non-terminal residue" evidence="2">
    <location>
        <position position="244"/>
    </location>
</feature>
<dbReference type="InterPro" id="IPR011545">
    <property type="entry name" value="DEAD/DEAH_box_helicase_dom"/>
</dbReference>
<dbReference type="GO" id="GO:0003677">
    <property type="term" value="F:DNA binding"/>
    <property type="evidence" value="ECO:0007669"/>
    <property type="project" value="TreeGrafter"/>
</dbReference>
<gene>
    <name evidence="2" type="ORF">METZ01_LOCUS333652</name>
</gene>
<dbReference type="Pfam" id="PF00270">
    <property type="entry name" value="DEAD"/>
    <property type="match status" value="1"/>
</dbReference>